<keyword evidence="1" id="KW-0472">Membrane</keyword>
<proteinExistence type="predicted"/>
<comment type="caution">
    <text evidence="2">The sequence shown here is derived from an EMBL/GenBank/DDBJ whole genome shotgun (WGS) entry which is preliminary data.</text>
</comment>
<gene>
    <name evidence="2" type="ORF">RhiirC2_803302</name>
</gene>
<evidence type="ECO:0000313" key="2">
    <source>
        <dbReference type="EMBL" id="PKK51362.1"/>
    </source>
</evidence>
<organism evidence="2 3">
    <name type="scientific">Rhizophagus irregularis</name>
    <dbReference type="NCBI Taxonomy" id="588596"/>
    <lineage>
        <taxon>Eukaryota</taxon>
        <taxon>Fungi</taxon>
        <taxon>Fungi incertae sedis</taxon>
        <taxon>Mucoromycota</taxon>
        <taxon>Glomeromycotina</taxon>
        <taxon>Glomeromycetes</taxon>
        <taxon>Glomerales</taxon>
        <taxon>Glomeraceae</taxon>
        <taxon>Rhizophagus</taxon>
    </lineage>
</organism>
<keyword evidence="1" id="KW-1133">Transmembrane helix</keyword>
<dbReference type="Proteomes" id="UP000233469">
    <property type="component" value="Unassembled WGS sequence"/>
</dbReference>
<feature type="transmembrane region" description="Helical" evidence="1">
    <location>
        <begin position="27"/>
        <end position="48"/>
    </location>
</feature>
<accession>A0A2N1LPP2</accession>
<reference evidence="2 3" key="2">
    <citation type="submission" date="2017-10" db="EMBL/GenBank/DDBJ databases">
        <title>Extensive intraspecific genome diversity in a model arbuscular mycorrhizal fungus.</title>
        <authorList>
            <person name="Chen E.C.H."/>
            <person name="Morin E."/>
            <person name="Baudet D."/>
            <person name="Noel J."/>
            <person name="Ndikumana S."/>
            <person name="Charron P."/>
            <person name="St-Onge C."/>
            <person name="Giorgi J."/>
            <person name="Grigoriev I.V."/>
            <person name="Roux C."/>
            <person name="Martin F.M."/>
            <person name="Corradi N."/>
        </authorList>
    </citation>
    <scope>NUCLEOTIDE SEQUENCE [LARGE SCALE GENOMIC DNA]</scope>
    <source>
        <strain evidence="2 3">C2</strain>
    </source>
</reference>
<evidence type="ECO:0000256" key="1">
    <source>
        <dbReference type="SAM" id="Phobius"/>
    </source>
</evidence>
<keyword evidence="1" id="KW-0812">Transmembrane</keyword>
<protein>
    <submittedName>
        <fullName evidence="2">Uncharacterized protein</fullName>
    </submittedName>
</protein>
<dbReference type="AlphaFoldDB" id="A0A2N1LPP2"/>
<dbReference type="EMBL" id="LLXL01008428">
    <property type="protein sequence ID" value="PKK51362.1"/>
    <property type="molecule type" value="Genomic_DNA"/>
</dbReference>
<sequence length="50" mass="6109">MIKTSYNLNLSNYYILQYDEISKINSIVNYLHIYLVYFSIKVVSFQFYKN</sequence>
<reference evidence="2 3" key="1">
    <citation type="submission" date="2016-04" db="EMBL/GenBank/DDBJ databases">
        <title>Genome analyses suggest a sexual origin of heterokaryosis in a supposedly ancient asexual fungus.</title>
        <authorList>
            <person name="Ropars J."/>
            <person name="Sedzielewska K."/>
            <person name="Noel J."/>
            <person name="Charron P."/>
            <person name="Farinelli L."/>
            <person name="Marton T."/>
            <person name="Kruger M."/>
            <person name="Pelin A."/>
            <person name="Brachmann A."/>
            <person name="Corradi N."/>
        </authorList>
    </citation>
    <scope>NUCLEOTIDE SEQUENCE [LARGE SCALE GENOMIC DNA]</scope>
    <source>
        <strain evidence="2 3">C2</strain>
    </source>
</reference>
<name>A0A2N1LPP2_9GLOM</name>
<evidence type="ECO:0000313" key="3">
    <source>
        <dbReference type="Proteomes" id="UP000233469"/>
    </source>
</evidence>